<name>A0A941B6T8_9ACTN</name>
<dbReference type="Proteomes" id="UP000677413">
    <property type="component" value="Unassembled WGS sequence"/>
</dbReference>
<proteinExistence type="predicted"/>
<sequence length="133" mass="13849">MTAHPIEPGRPLVPRPERTPGALRAAVIRVAPHRLAELERDTDGAIGAAARTGSLGPIIQLLDTWAVTVEIARFPSTAARLRKAEHTVGAAGRGAPARRGARDEIHALRAAARESLARDSLARGSGTSTSASA</sequence>
<evidence type="ECO:0000313" key="2">
    <source>
        <dbReference type="Proteomes" id="UP000677413"/>
    </source>
</evidence>
<dbReference type="EMBL" id="JAGPYQ010000001">
    <property type="protein sequence ID" value="MBQ0847288.1"/>
    <property type="molecule type" value="Genomic_DNA"/>
</dbReference>
<gene>
    <name evidence="1" type="ORF">J8N05_03495</name>
</gene>
<dbReference type="AlphaFoldDB" id="A0A941B6T8"/>
<accession>A0A941B6T8</accession>
<evidence type="ECO:0000313" key="1">
    <source>
        <dbReference type="EMBL" id="MBQ0847288.1"/>
    </source>
</evidence>
<dbReference type="Pfam" id="PF19760">
    <property type="entry name" value="DUF6247"/>
    <property type="match status" value="1"/>
</dbReference>
<reference evidence="1 2" key="1">
    <citation type="submission" date="2021-04" db="EMBL/GenBank/DDBJ databases">
        <authorList>
            <person name="Tang X."/>
            <person name="Zhou X."/>
            <person name="Chen X."/>
            <person name="Cernava T."/>
            <person name="Zhang C."/>
        </authorList>
    </citation>
    <scope>NUCLEOTIDE SEQUENCE [LARGE SCALE GENOMIC DNA]</scope>
    <source>
        <strain evidence="1 2">BH-SS-21</strain>
    </source>
</reference>
<dbReference type="InterPro" id="IPR046214">
    <property type="entry name" value="DUF6247"/>
</dbReference>
<keyword evidence="2" id="KW-1185">Reference proteome</keyword>
<protein>
    <submittedName>
        <fullName evidence="1">Uncharacterized protein</fullName>
    </submittedName>
</protein>
<comment type="caution">
    <text evidence="1">The sequence shown here is derived from an EMBL/GenBank/DDBJ whole genome shotgun (WGS) entry which is preliminary data.</text>
</comment>
<organism evidence="1 2">
    <name type="scientific">Streptomyces liliiviolaceus</name>
    <dbReference type="NCBI Taxonomy" id="2823109"/>
    <lineage>
        <taxon>Bacteria</taxon>
        <taxon>Bacillati</taxon>
        <taxon>Actinomycetota</taxon>
        <taxon>Actinomycetes</taxon>
        <taxon>Kitasatosporales</taxon>
        <taxon>Streptomycetaceae</taxon>
        <taxon>Streptomyces</taxon>
    </lineage>
</organism>
<dbReference type="RefSeq" id="WP_210881006.1">
    <property type="nucleotide sequence ID" value="NZ_JAGPYQ010000001.1"/>
</dbReference>